<dbReference type="InterPro" id="IPR029759">
    <property type="entry name" value="GPX_AS"/>
</dbReference>
<evidence type="ECO:0000256" key="4">
    <source>
        <dbReference type="PIRSR" id="PIRSR000303-1"/>
    </source>
</evidence>
<dbReference type="KEGG" id="mro:MROS_2105"/>
<dbReference type="HOGENOM" id="CLU_029507_2_2_10"/>
<dbReference type="PROSITE" id="PS51352">
    <property type="entry name" value="THIOREDOXIN_2"/>
    <property type="match status" value="1"/>
</dbReference>
<evidence type="ECO:0000256" key="2">
    <source>
        <dbReference type="ARBA" id="ARBA00022559"/>
    </source>
</evidence>
<dbReference type="CDD" id="cd00340">
    <property type="entry name" value="GSH_Peroxidase"/>
    <property type="match status" value="1"/>
</dbReference>
<dbReference type="STRING" id="1191523.MROS_2105"/>
<dbReference type="PROSITE" id="PS00460">
    <property type="entry name" value="GLUTATHIONE_PEROXID_1"/>
    <property type="match status" value="1"/>
</dbReference>
<evidence type="ECO:0000256" key="1">
    <source>
        <dbReference type="ARBA" id="ARBA00006926"/>
    </source>
</evidence>
<dbReference type="Proteomes" id="UP000009011">
    <property type="component" value="Chromosome"/>
</dbReference>
<dbReference type="GO" id="GO:0034599">
    <property type="term" value="P:cellular response to oxidative stress"/>
    <property type="evidence" value="ECO:0007669"/>
    <property type="project" value="TreeGrafter"/>
</dbReference>
<evidence type="ECO:0000313" key="9">
    <source>
        <dbReference type="Proteomes" id="UP000009011"/>
    </source>
</evidence>
<sequence>MFSKIIFLFFAFSLAFAQKGGSIYDFKVKDIDGKEVPLKDYKGKVLMIVNVASKCGFTPQYEALQKIYEKYQDRGFEILAFPCNDFKGQEPGTNEEIKEFCSANYHVTFRLFDKIHVLGDNKAPLYNYLINSEGIEKGEVKWNFEKFIVDKNGKVAARFRSPVKPDSGEITDLIERLLSEVN</sequence>
<evidence type="ECO:0000256" key="6">
    <source>
        <dbReference type="SAM" id="SignalP"/>
    </source>
</evidence>
<keyword evidence="3 5" id="KW-0560">Oxidoreductase</keyword>
<dbReference type="EMBL" id="CP003557">
    <property type="protein sequence ID" value="AFN75335.1"/>
    <property type="molecule type" value="Genomic_DNA"/>
</dbReference>
<proteinExistence type="inferred from homology"/>
<comment type="similarity">
    <text evidence="1 5">Belongs to the glutathione peroxidase family.</text>
</comment>
<dbReference type="Gene3D" id="3.40.30.10">
    <property type="entry name" value="Glutaredoxin"/>
    <property type="match status" value="1"/>
</dbReference>
<dbReference type="InterPro" id="IPR013766">
    <property type="entry name" value="Thioredoxin_domain"/>
</dbReference>
<dbReference type="SUPFAM" id="SSF52833">
    <property type="entry name" value="Thioredoxin-like"/>
    <property type="match status" value="1"/>
</dbReference>
<feature type="domain" description="Thioredoxin" evidence="7">
    <location>
        <begin position="17"/>
        <end position="179"/>
    </location>
</feature>
<accession>I6Z837</accession>
<dbReference type="GO" id="GO:0004601">
    <property type="term" value="F:peroxidase activity"/>
    <property type="evidence" value="ECO:0007669"/>
    <property type="project" value="UniProtKB-KW"/>
</dbReference>
<keyword evidence="6" id="KW-0732">Signal</keyword>
<dbReference type="AlphaFoldDB" id="I6Z837"/>
<dbReference type="PROSITE" id="PS51355">
    <property type="entry name" value="GLUTATHIONE_PEROXID_3"/>
    <property type="match status" value="1"/>
</dbReference>
<dbReference type="PANTHER" id="PTHR11592:SF78">
    <property type="entry name" value="GLUTATHIONE PEROXIDASE"/>
    <property type="match status" value="1"/>
</dbReference>
<dbReference type="Pfam" id="PF00255">
    <property type="entry name" value="GSHPx"/>
    <property type="match status" value="1"/>
</dbReference>
<dbReference type="PIRSF" id="PIRSF000303">
    <property type="entry name" value="Glutathion_perox"/>
    <property type="match status" value="1"/>
</dbReference>
<dbReference type="OrthoDB" id="9789406at2"/>
<evidence type="ECO:0000256" key="5">
    <source>
        <dbReference type="RuleBase" id="RU000499"/>
    </source>
</evidence>
<dbReference type="RefSeq" id="WP_014856767.1">
    <property type="nucleotide sequence ID" value="NC_018178.1"/>
</dbReference>
<keyword evidence="9" id="KW-1185">Reference proteome</keyword>
<dbReference type="PATRIC" id="fig|1191523.3.peg.2226"/>
<feature type="active site" evidence="4">
    <location>
        <position position="55"/>
    </location>
</feature>
<name>I6Z837_MELRP</name>
<feature type="signal peptide" evidence="6">
    <location>
        <begin position="1"/>
        <end position="17"/>
    </location>
</feature>
<dbReference type="PRINTS" id="PR01011">
    <property type="entry name" value="GLUTPROXDASE"/>
</dbReference>
<dbReference type="FunFam" id="3.40.30.10:FF:000010">
    <property type="entry name" value="Glutathione peroxidase"/>
    <property type="match status" value="1"/>
</dbReference>
<reference evidence="8 9" key="1">
    <citation type="journal article" date="2013" name="PLoS ONE">
        <title>Genomic analysis of Melioribacter roseus, facultatively anaerobic organotrophic bacterium representing a novel deep lineage within Bacteriodetes/Chlorobi group.</title>
        <authorList>
            <person name="Kadnikov V.V."/>
            <person name="Mardanov A.V."/>
            <person name="Podosokorskaya O.A."/>
            <person name="Gavrilov S.N."/>
            <person name="Kublanov I.V."/>
            <person name="Beletsky A.V."/>
            <person name="Bonch-Osmolovskaya E.A."/>
            <person name="Ravin N.V."/>
        </authorList>
    </citation>
    <scope>NUCLEOTIDE SEQUENCE [LARGE SCALE GENOMIC DNA]</scope>
    <source>
        <strain evidence="9">JCM 17771 / P3M-2</strain>
    </source>
</reference>
<dbReference type="eggNOG" id="COG0386">
    <property type="taxonomic scope" value="Bacteria"/>
</dbReference>
<gene>
    <name evidence="8" type="ordered locus">MROS_2105</name>
</gene>
<protein>
    <recommendedName>
        <fullName evidence="5">Glutathione peroxidase</fullName>
    </recommendedName>
</protein>
<evidence type="ECO:0000259" key="7">
    <source>
        <dbReference type="PROSITE" id="PS51352"/>
    </source>
</evidence>
<dbReference type="PANTHER" id="PTHR11592">
    <property type="entry name" value="GLUTATHIONE PEROXIDASE"/>
    <property type="match status" value="1"/>
</dbReference>
<evidence type="ECO:0000256" key="3">
    <source>
        <dbReference type="ARBA" id="ARBA00023002"/>
    </source>
</evidence>
<evidence type="ECO:0000313" key="8">
    <source>
        <dbReference type="EMBL" id="AFN75335.1"/>
    </source>
</evidence>
<dbReference type="InterPro" id="IPR036249">
    <property type="entry name" value="Thioredoxin-like_sf"/>
</dbReference>
<keyword evidence="2 5" id="KW-0575">Peroxidase</keyword>
<organism evidence="8 9">
    <name type="scientific">Melioribacter roseus (strain DSM 23840 / JCM 17771 / VKM B-2668 / P3M-2)</name>
    <dbReference type="NCBI Taxonomy" id="1191523"/>
    <lineage>
        <taxon>Bacteria</taxon>
        <taxon>Pseudomonadati</taxon>
        <taxon>Ignavibacteriota</taxon>
        <taxon>Ignavibacteria</taxon>
        <taxon>Ignavibacteriales</taxon>
        <taxon>Melioribacteraceae</taxon>
        <taxon>Melioribacter</taxon>
    </lineage>
</organism>
<feature type="chain" id="PRO_5003707205" description="Glutathione peroxidase" evidence="6">
    <location>
        <begin position="18"/>
        <end position="182"/>
    </location>
</feature>
<dbReference type="InterPro" id="IPR000889">
    <property type="entry name" value="Glutathione_peroxidase"/>
</dbReference>